<dbReference type="OrthoDB" id="9779853at2"/>
<feature type="domain" description="AB hydrolase-1" evidence="2">
    <location>
        <begin position="44"/>
        <end position="127"/>
    </location>
</feature>
<dbReference type="PANTHER" id="PTHR43798">
    <property type="entry name" value="MONOACYLGLYCEROL LIPASE"/>
    <property type="match status" value="1"/>
</dbReference>
<sequence length="255" mass="28354">MCLSYEQSNKTVTAYGIVFHYSLDGEISNPVLALVNMASVNLTAWEPVLPTLLESYRILRFDIRGTGKSARGKDHEFTFSQYADDLAAIMDVLQIPKAFVLGVAYGARTAAQFALRHEEKLTALGLFDVALTPPVEQSEQKALAAKARQLLAAAGEPEIVPKKSWRFYENRDAAFNAHTAHQHEPDTSEMLGNIKVPVLVACGRQDMNLPEARRIANAIPSGRFELMEMTGHGSPFYRPELFASMLNNFKHQLML</sequence>
<evidence type="ECO:0000259" key="2">
    <source>
        <dbReference type="Pfam" id="PF00561"/>
    </source>
</evidence>
<dbReference type="GO" id="GO:0016787">
    <property type="term" value="F:hydrolase activity"/>
    <property type="evidence" value="ECO:0007669"/>
    <property type="project" value="UniProtKB-KW"/>
</dbReference>
<dbReference type="Gene3D" id="3.40.50.1820">
    <property type="entry name" value="alpha/beta hydrolase"/>
    <property type="match status" value="1"/>
</dbReference>
<dbReference type="InterPro" id="IPR050266">
    <property type="entry name" value="AB_hydrolase_sf"/>
</dbReference>
<gene>
    <name evidence="3" type="ORF">C427_3556</name>
</gene>
<protein>
    <recommendedName>
        <fullName evidence="2">AB hydrolase-1 domain-containing protein</fullName>
    </recommendedName>
</protein>
<evidence type="ECO:0000313" key="4">
    <source>
        <dbReference type="Proteomes" id="UP000011864"/>
    </source>
</evidence>
<dbReference type="KEGG" id="gps:C427_3556"/>
<proteinExistence type="predicted"/>
<keyword evidence="4" id="KW-1185">Reference proteome</keyword>
<dbReference type="GO" id="GO:0016020">
    <property type="term" value="C:membrane"/>
    <property type="evidence" value="ECO:0007669"/>
    <property type="project" value="TreeGrafter"/>
</dbReference>
<dbReference type="AlphaFoldDB" id="K6ZN98"/>
<dbReference type="Pfam" id="PF00561">
    <property type="entry name" value="Abhydrolase_1"/>
    <property type="match status" value="1"/>
</dbReference>
<accession>K6ZN98</accession>
<dbReference type="EMBL" id="CP003837">
    <property type="protein sequence ID" value="AGH45664.1"/>
    <property type="molecule type" value="Genomic_DNA"/>
</dbReference>
<dbReference type="PATRIC" id="fig|1129794.4.peg.3537"/>
<dbReference type="HOGENOM" id="CLU_020336_50_1_6"/>
<dbReference type="STRING" id="1129794.C427_3556"/>
<reference evidence="3 4" key="1">
    <citation type="journal article" date="2013" name="Genome Announc.">
        <title>Complete Genome Sequence of Glaciecola psychrophila Strain 170T.</title>
        <authorList>
            <person name="Yin J."/>
            <person name="Chen J."/>
            <person name="Liu G."/>
            <person name="Yu Y."/>
            <person name="Song L."/>
            <person name="Wang X."/>
            <person name="Qu X."/>
        </authorList>
    </citation>
    <scope>NUCLEOTIDE SEQUENCE [LARGE SCALE GENOMIC DNA]</scope>
    <source>
        <strain evidence="3 4">170</strain>
    </source>
</reference>
<dbReference type="eggNOG" id="COG0596">
    <property type="taxonomic scope" value="Bacteria"/>
</dbReference>
<dbReference type="Proteomes" id="UP000011864">
    <property type="component" value="Chromosome"/>
</dbReference>
<dbReference type="InterPro" id="IPR029058">
    <property type="entry name" value="AB_hydrolase_fold"/>
</dbReference>
<name>K6ZN98_9ALTE</name>
<dbReference type="RefSeq" id="WP_007637649.1">
    <property type="nucleotide sequence ID" value="NC_020514.1"/>
</dbReference>
<organism evidence="3 4">
    <name type="scientific">Paraglaciecola psychrophila 170</name>
    <dbReference type="NCBI Taxonomy" id="1129794"/>
    <lineage>
        <taxon>Bacteria</taxon>
        <taxon>Pseudomonadati</taxon>
        <taxon>Pseudomonadota</taxon>
        <taxon>Gammaproteobacteria</taxon>
        <taxon>Alteromonadales</taxon>
        <taxon>Alteromonadaceae</taxon>
        <taxon>Paraglaciecola</taxon>
    </lineage>
</organism>
<dbReference type="PANTHER" id="PTHR43798:SF31">
    <property type="entry name" value="AB HYDROLASE SUPERFAMILY PROTEIN YCLE"/>
    <property type="match status" value="1"/>
</dbReference>
<keyword evidence="1" id="KW-0378">Hydrolase</keyword>
<evidence type="ECO:0000256" key="1">
    <source>
        <dbReference type="ARBA" id="ARBA00022801"/>
    </source>
</evidence>
<dbReference type="SUPFAM" id="SSF53474">
    <property type="entry name" value="alpha/beta-Hydrolases"/>
    <property type="match status" value="1"/>
</dbReference>
<evidence type="ECO:0000313" key="3">
    <source>
        <dbReference type="EMBL" id="AGH45664.1"/>
    </source>
</evidence>
<dbReference type="InterPro" id="IPR000073">
    <property type="entry name" value="AB_hydrolase_1"/>
</dbReference>